<feature type="transmembrane region" description="Helical" evidence="1">
    <location>
        <begin position="6"/>
        <end position="28"/>
    </location>
</feature>
<keyword evidence="1" id="KW-0812">Transmembrane</keyword>
<dbReference type="EMBL" id="JBHTKL010000005">
    <property type="protein sequence ID" value="MFD1019462.1"/>
    <property type="molecule type" value="Genomic_DNA"/>
</dbReference>
<keyword evidence="1" id="KW-1133">Transmembrane helix</keyword>
<feature type="transmembrane region" description="Helical" evidence="1">
    <location>
        <begin position="53"/>
        <end position="72"/>
    </location>
</feature>
<dbReference type="RefSeq" id="WP_386059390.1">
    <property type="nucleotide sequence ID" value="NZ_JBHTKL010000005.1"/>
</dbReference>
<dbReference type="InterPro" id="IPR019235">
    <property type="entry name" value="DUF2178_TM"/>
</dbReference>
<proteinExistence type="predicted"/>
<keyword evidence="1" id="KW-0472">Membrane</keyword>
<dbReference type="Pfam" id="PF09946">
    <property type="entry name" value="DUF2178"/>
    <property type="match status" value="1"/>
</dbReference>
<protein>
    <submittedName>
        <fullName evidence="2">DUF2178 domain-containing protein</fullName>
    </submittedName>
</protein>
<evidence type="ECO:0000313" key="2">
    <source>
        <dbReference type="EMBL" id="MFD1019462.1"/>
    </source>
</evidence>
<sequence length="105" mass="11822">MSESVLNTLIGLSGLGIACVVLLITYFINRKVGKKNRRFDERYYQITRHAKSIGWDVTLVVLLIAWGLVIIVDGIGFSFFLLTGIYVIHCLSLLFSGIYATKKHE</sequence>
<comment type="caution">
    <text evidence="2">The sequence shown here is derived from an EMBL/GenBank/DDBJ whole genome shotgun (WGS) entry which is preliminary data.</text>
</comment>
<gene>
    <name evidence="2" type="ORF">ACFQ2J_09800</name>
</gene>
<name>A0ABW3L028_9BACI</name>
<organism evidence="2 3">
    <name type="scientific">Thalassobacillus hwangdonensis</name>
    <dbReference type="NCBI Taxonomy" id="546108"/>
    <lineage>
        <taxon>Bacteria</taxon>
        <taxon>Bacillati</taxon>
        <taxon>Bacillota</taxon>
        <taxon>Bacilli</taxon>
        <taxon>Bacillales</taxon>
        <taxon>Bacillaceae</taxon>
        <taxon>Thalassobacillus</taxon>
    </lineage>
</organism>
<evidence type="ECO:0000256" key="1">
    <source>
        <dbReference type="SAM" id="Phobius"/>
    </source>
</evidence>
<accession>A0ABW3L028</accession>
<evidence type="ECO:0000313" key="3">
    <source>
        <dbReference type="Proteomes" id="UP001596990"/>
    </source>
</evidence>
<dbReference type="Proteomes" id="UP001596990">
    <property type="component" value="Unassembled WGS sequence"/>
</dbReference>
<reference evidence="3" key="1">
    <citation type="journal article" date="2019" name="Int. J. Syst. Evol. Microbiol.">
        <title>The Global Catalogue of Microorganisms (GCM) 10K type strain sequencing project: providing services to taxonomists for standard genome sequencing and annotation.</title>
        <authorList>
            <consortium name="The Broad Institute Genomics Platform"/>
            <consortium name="The Broad Institute Genome Sequencing Center for Infectious Disease"/>
            <person name="Wu L."/>
            <person name="Ma J."/>
        </authorList>
    </citation>
    <scope>NUCLEOTIDE SEQUENCE [LARGE SCALE GENOMIC DNA]</scope>
    <source>
        <strain evidence="3">CCUG 56607</strain>
    </source>
</reference>
<keyword evidence="3" id="KW-1185">Reference proteome</keyword>
<feature type="transmembrane region" description="Helical" evidence="1">
    <location>
        <begin position="78"/>
        <end position="100"/>
    </location>
</feature>